<organism evidence="1 2">
    <name type="scientific">Neofusicoccum parvum</name>
    <dbReference type="NCBI Taxonomy" id="310453"/>
    <lineage>
        <taxon>Eukaryota</taxon>
        <taxon>Fungi</taxon>
        <taxon>Dikarya</taxon>
        <taxon>Ascomycota</taxon>
        <taxon>Pezizomycotina</taxon>
        <taxon>Dothideomycetes</taxon>
        <taxon>Dothideomycetes incertae sedis</taxon>
        <taxon>Botryosphaeriales</taxon>
        <taxon>Botryosphaeriaceae</taxon>
        <taxon>Neofusicoccum</taxon>
    </lineage>
</organism>
<evidence type="ECO:0000313" key="1">
    <source>
        <dbReference type="EMBL" id="GME23287.1"/>
    </source>
</evidence>
<keyword evidence="2" id="KW-1185">Reference proteome</keyword>
<protein>
    <submittedName>
        <fullName evidence="1">Uncharacterized protein</fullName>
    </submittedName>
</protein>
<dbReference type="Proteomes" id="UP001165186">
    <property type="component" value="Unassembled WGS sequence"/>
</dbReference>
<name>A0ACB5RRX7_9PEZI</name>
<evidence type="ECO:0000313" key="2">
    <source>
        <dbReference type="Proteomes" id="UP001165186"/>
    </source>
</evidence>
<comment type="caution">
    <text evidence="1">The sequence shown here is derived from an EMBL/GenBank/DDBJ whole genome shotgun (WGS) entry which is preliminary data.</text>
</comment>
<reference evidence="1" key="1">
    <citation type="submission" date="2024-09" db="EMBL/GenBank/DDBJ databases">
        <title>Draft Genome Sequences of Neofusicoccum parvum.</title>
        <authorList>
            <person name="Ashida A."/>
            <person name="Camagna M."/>
            <person name="Tanaka A."/>
            <person name="Takemoto D."/>
        </authorList>
    </citation>
    <scope>NUCLEOTIDE SEQUENCE</scope>
    <source>
        <strain evidence="1">PPO83</strain>
    </source>
</reference>
<accession>A0ACB5RRX7</accession>
<sequence length="98" mass="11177">MASYEDGLVRDFWGRFFRLFRHPSEIPSFCRDVVSDTRAYYAAEDAHGMDRSELIEVLAHARKTAIKMTAAALFLVVLVALGMNQKCNGEKKKMSQNF</sequence>
<gene>
    <name evidence="1" type="primary">g5776</name>
    <name evidence="1" type="ORF">NpPPO83_00005776</name>
</gene>
<proteinExistence type="predicted"/>
<dbReference type="EMBL" id="BSXG01000006">
    <property type="protein sequence ID" value="GME23287.1"/>
    <property type="molecule type" value="Genomic_DNA"/>
</dbReference>